<comment type="caution">
    <text evidence="2">The sequence shown here is derived from an EMBL/GenBank/DDBJ whole genome shotgun (WGS) entry which is preliminary data.</text>
</comment>
<gene>
    <name evidence="2" type="ORF">KME32_12690</name>
</gene>
<sequence>MRLPIVISAGLLLSLSLNPPAISQSSIQTAQSPAIANSNFGQLKTNRRLWKQQRLFNYRYTLSRSCFCTAEARGPVVVEVRNGRTTSITSVATGKPVDPELFKQYSTLAKLFNVIEDAIAKKASSLTVQYNPQLGYPTQINIDYSAQMADEELYLTIEKLEKIK</sequence>
<feature type="chain" id="PRO_5038037366" evidence="1">
    <location>
        <begin position="24"/>
        <end position="164"/>
    </location>
</feature>
<organism evidence="2 3">
    <name type="scientific">Mojavia pulchra JT2-VF2</name>
    <dbReference type="NCBI Taxonomy" id="287848"/>
    <lineage>
        <taxon>Bacteria</taxon>
        <taxon>Bacillati</taxon>
        <taxon>Cyanobacteriota</taxon>
        <taxon>Cyanophyceae</taxon>
        <taxon>Nostocales</taxon>
        <taxon>Nostocaceae</taxon>
    </lineage>
</organism>
<dbReference type="AlphaFoldDB" id="A0A951PZT5"/>
<dbReference type="Proteomes" id="UP000715781">
    <property type="component" value="Unassembled WGS sequence"/>
</dbReference>
<protein>
    <submittedName>
        <fullName evidence="2">Uncharacterized protein</fullName>
    </submittedName>
</protein>
<proteinExistence type="predicted"/>
<evidence type="ECO:0000256" key="1">
    <source>
        <dbReference type="SAM" id="SignalP"/>
    </source>
</evidence>
<evidence type="ECO:0000313" key="3">
    <source>
        <dbReference type="Proteomes" id="UP000715781"/>
    </source>
</evidence>
<feature type="signal peptide" evidence="1">
    <location>
        <begin position="1"/>
        <end position="23"/>
    </location>
</feature>
<dbReference type="Pfam" id="PF19671">
    <property type="entry name" value="DUF6174"/>
    <property type="match status" value="1"/>
</dbReference>
<reference evidence="2" key="1">
    <citation type="submission" date="2021-05" db="EMBL/GenBank/DDBJ databases">
        <authorList>
            <person name="Pietrasiak N."/>
            <person name="Ward R."/>
            <person name="Stajich J.E."/>
            <person name="Kurbessoian T."/>
        </authorList>
    </citation>
    <scope>NUCLEOTIDE SEQUENCE</scope>
    <source>
        <strain evidence="2">JT2-VF2</strain>
    </source>
</reference>
<keyword evidence="1" id="KW-0732">Signal</keyword>
<reference evidence="2" key="2">
    <citation type="journal article" date="2022" name="Microbiol. Resour. Announc.">
        <title>Metagenome Sequencing to Explore Phylogenomics of Terrestrial Cyanobacteria.</title>
        <authorList>
            <person name="Ward R.D."/>
            <person name="Stajich J.E."/>
            <person name="Johansen J.R."/>
            <person name="Huntemann M."/>
            <person name="Clum A."/>
            <person name="Foster B."/>
            <person name="Foster B."/>
            <person name="Roux S."/>
            <person name="Palaniappan K."/>
            <person name="Varghese N."/>
            <person name="Mukherjee S."/>
            <person name="Reddy T.B.K."/>
            <person name="Daum C."/>
            <person name="Copeland A."/>
            <person name="Chen I.A."/>
            <person name="Ivanova N.N."/>
            <person name="Kyrpides N.C."/>
            <person name="Shapiro N."/>
            <person name="Eloe-Fadrosh E.A."/>
            <person name="Pietrasiak N."/>
        </authorList>
    </citation>
    <scope>NUCLEOTIDE SEQUENCE</scope>
    <source>
        <strain evidence="2">JT2-VF2</strain>
    </source>
</reference>
<evidence type="ECO:0000313" key="2">
    <source>
        <dbReference type="EMBL" id="MBW4561987.1"/>
    </source>
</evidence>
<accession>A0A951PZT5</accession>
<name>A0A951PZT5_9NOST</name>
<dbReference type="EMBL" id="JAHHHN010000006">
    <property type="protein sequence ID" value="MBW4561987.1"/>
    <property type="molecule type" value="Genomic_DNA"/>
</dbReference>
<dbReference type="InterPro" id="IPR046172">
    <property type="entry name" value="DUF6174"/>
</dbReference>